<dbReference type="EMBL" id="JAGGKS010000015">
    <property type="protein sequence ID" value="MBP1927423.1"/>
    <property type="molecule type" value="Genomic_DNA"/>
</dbReference>
<sequence length="64" mass="7571">MGKVIIESNYRRFDPVGQSEMCENCPSSCKTSCARMMMANHDIDEEQDFKDFEDLRKYKKNLKK</sequence>
<keyword evidence="2" id="KW-1185">Reference proteome</keyword>
<proteinExistence type="predicted"/>
<name>A0ABS4GIB0_9FIRM</name>
<protein>
    <recommendedName>
        <fullName evidence="3">4Fe-4S ferredoxin-type domain-containing protein</fullName>
    </recommendedName>
</protein>
<evidence type="ECO:0008006" key="3">
    <source>
        <dbReference type="Google" id="ProtNLM"/>
    </source>
</evidence>
<gene>
    <name evidence="1" type="ORF">J2Z76_003325</name>
</gene>
<comment type="caution">
    <text evidence="1">The sequence shown here is derived from an EMBL/GenBank/DDBJ whole genome shotgun (WGS) entry which is preliminary data.</text>
</comment>
<accession>A0ABS4GIB0</accession>
<dbReference type="RefSeq" id="WP_209513128.1">
    <property type="nucleotide sequence ID" value="NZ_JAGGKS010000015.1"/>
</dbReference>
<evidence type="ECO:0000313" key="1">
    <source>
        <dbReference type="EMBL" id="MBP1927423.1"/>
    </source>
</evidence>
<organism evidence="1 2">
    <name type="scientific">Sedimentibacter acidaminivorans</name>
    <dbReference type="NCBI Taxonomy" id="913099"/>
    <lineage>
        <taxon>Bacteria</taxon>
        <taxon>Bacillati</taxon>
        <taxon>Bacillota</taxon>
        <taxon>Tissierellia</taxon>
        <taxon>Sedimentibacter</taxon>
    </lineage>
</organism>
<reference evidence="1 2" key="1">
    <citation type="submission" date="2021-03" db="EMBL/GenBank/DDBJ databases">
        <title>Genomic Encyclopedia of Type Strains, Phase IV (KMG-IV): sequencing the most valuable type-strain genomes for metagenomic binning, comparative biology and taxonomic classification.</title>
        <authorList>
            <person name="Goeker M."/>
        </authorList>
    </citation>
    <scope>NUCLEOTIDE SEQUENCE [LARGE SCALE GENOMIC DNA]</scope>
    <source>
        <strain evidence="1 2">DSM 24004</strain>
    </source>
</reference>
<dbReference type="Proteomes" id="UP001519342">
    <property type="component" value="Unassembled WGS sequence"/>
</dbReference>
<evidence type="ECO:0000313" key="2">
    <source>
        <dbReference type="Proteomes" id="UP001519342"/>
    </source>
</evidence>